<proteinExistence type="predicted"/>
<name>A0ABR2U588_9ROSI</name>
<gene>
    <name evidence="1" type="ORF">V6N11_058797</name>
</gene>
<dbReference type="EMBL" id="JBBPBN010000002">
    <property type="protein sequence ID" value="KAK9044906.1"/>
    <property type="molecule type" value="Genomic_DNA"/>
</dbReference>
<sequence>MWVTALRQKYRMIVGYPPYYGNFAPSSCDMARDTVAWNLTPTGSFFVASAYECVVESTWDAPSSKWSRVWSLPVSQRICLFL</sequence>
<protein>
    <submittedName>
        <fullName evidence="1">Uncharacterized protein</fullName>
    </submittedName>
</protein>
<keyword evidence="2" id="KW-1185">Reference proteome</keyword>
<accession>A0ABR2U588</accession>
<evidence type="ECO:0000313" key="2">
    <source>
        <dbReference type="Proteomes" id="UP001396334"/>
    </source>
</evidence>
<dbReference type="Proteomes" id="UP001396334">
    <property type="component" value="Unassembled WGS sequence"/>
</dbReference>
<reference evidence="1 2" key="1">
    <citation type="journal article" date="2024" name="G3 (Bethesda)">
        <title>Genome assembly of Hibiscus sabdariffa L. provides insights into metabolisms of medicinal natural products.</title>
        <authorList>
            <person name="Kim T."/>
        </authorList>
    </citation>
    <scope>NUCLEOTIDE SEQUENCE [LARGE SCALE GENOMIC DNA]</scope>
    <source>
        <strain evidence="1">TK-2024</strain>
        <tissue evidence="1">Old leaves</tissue>
    </source>
</reference>
<evidence type="ECO:0000313" key="1">
    <source>
        <dbReference type="EMBL" id="KAK9044906.1"/>
    </source>
</evidence>
<organism evidence="1 2">
    <name type="scientific">Hibiscus sabdariffa</name>
    <name type="common">roselle</name>
    <dbReference type="NCBI Taxonomy" id="183260"/>
    <lineage>
        <taxon>Eukaryota</taxon>
        <taxon>Viridiplantae</taxon>
        <taxon>Streptophyta</taxon>
        <taxon>Embryophyta</taxon>
        <taxon>Tracheophyta</taxon>
        <taxon>Spermatophyta</taxon>
        <taxon>Magnoliopsida</taxon>
        <taxon>eudicotyledons</taxon>
        <taxon>Gunneridae</taxon>
        <taxon>Pentapetalae</taxon>
        <taxon>rosids</taxon>
        <taxon>malvids</taxon>
        <taxon>Malvales</taxon>
        <taxon>Malvaceae</taxon>
        <taxon>Malvoideae</taxon>
        <taxon>Hibiscus</taxon>
    </lineage>
</organism>
<comment type="caution">
    <text evidence="1">The sequence shown here is derived from an EMBL/GenBank/DDBJ whole genome shotgun (WGS) entry which is preliminary data.</text>
</comment>